<dbReference type="SUPFAM" id="SSF74653">
    <property type="entry name" value="TolA/TonB C-terminal domain"/>
    <property type="match status" value="1"/>
</dbReference>
<organism evidence="3 4">
    <name type="scientific">Myroides pelagicus</name>
    <dbReference type="NCBI Taxonomy" id="270914"/>
    <lineage>
        <taxon>Bacteria</taxon>
        <taxon>Pseudomonadati</taxon>
        <taxon>Bacteroidota</taxon>
        <taxon>Flavobacteriia</taxon>
        <taxon>Flavobacteriales</taxon>
        <taxon>Flavobacteriaceae</taxon>
        <taxon>Myroides</taxon>
    </lineage>
</organism>
<evidence type="ECO:0000256" key="1">
    <source>
        <dbReference type="SAM" id="Phobius"/>
    </source>
</evidence>
<keyword evidence="1" id="KW-0812">Transmembrane</keyword>
<dbReference type="InterPro" id="IPR018039">
    <property type="entry name" value="IF_conserved"/>
</dbReference>
<sequence>MLIYLIKTTLTLFIGIVIYKLLLENTTAHLFKRLFLIGSLILSLLLPLVMINVHSSAESFNHTIVELDTLTTEISGTTQSKRWNYSSLLYIIYGLGVIVMTIKFMYSIVHILNLKKRGTIVPKKNHTVVLLTDIKTPFSFCSTMFVPLSLDLNTTNKVYLHELVHIKQRHSVDILFLELLKIIFWFNPLIYTYKKAIALNHEFLADQHCIENQDQAKDYLQLLLQQTYLEHYNILSSAFNYRLTKKRFIMITKKSNTRKKYATIVISCFTFLTFCTYAVQAKAEPKPQQENKVNTTQNYQFASYPGGFSTFNQDFIKEYKIPEGSKFEGKGLFIVQFMIETDGSISEINILKDVYNIGYPAIDVLKKMKKWVPAQQDGIPIRSQFTLPITVNNK</sequence>
<protein>
    <recommendedName>
        <fullName evidence="2">Peptidase M56 domain-containing protein</fullName>
    </recommendedName>
</protein>
<accession>A0A7K1GL27</accession>
<dbReference type="Proteomes" id="UP000488936">
    <property type="component" value="Unassembled WGS sequence"/>
</dbReference>
<keyword evidence="1" id="KW-0472">Membrane</keyword>
<comment type="caution">
    <text evidence="3">The sequence shown here is derived from an EMBL/GenBank/DDBJ whole genome shotgun (WGS) entry which is preliminary data.</text>
</comment>
<evidence type="ECO:0000313" key="3">
    <source>
        <dbReference type="EMBL" id="MTH29551.1"/>
    </source>
</evidence>
<dbReference type="PANTHER" id="PTHR34978:SF3">
    <property type="entry name" value="SLR0241 PROTEIN"/>
    <property type="match status" value="1"/>
</dbReference>
<feature type="transmembrane region" description="Helical" evidence="1">
    <location>
        <begin position="6"/>
        <end position="22"/>
    </location>
</feature>
<gene>
    <name evidence="3" type="ORF">GJV77_06395</name>
</gene>
<dbReference type="CDD" id="cd07341">
    <property type="entry name" value="M56_BlaR1_MecR1_like"/>
    <property type="match status" value="1"/>
</dbReference>
<dbReference type="Gene3D" id="3.30.1150.10">
    <property type="match status" value="1"/>
</dbReference>
<dbReference type="PANTHER" id="PTHR34978">
    <property type="entry name" value="POSSIBLE SENSOR-TRANSDUCER PROTEIN BLAR"/>
    <property type="match status" value="1"/>
</dbReference>
<dbReference type="Pfam" id="PF05569">
    <property type="entry name" value="Peptidase_M56"/>
    <property type="match status" value="1"/>
</dbReference>
<feature type="transmembrane region" description="Helical" evidence="1">
    <location>
        <begin position="34"/>
        <end position="53"/>
    </location>
</feature>
<feature type="domain" description="Peptidase M56" evidence="2">
    <location>
        <begin position="52"/>
        <end position="251"/>
    </location>
</feature>
<evidence type="ECO:0000259" key="2">
    <source>
        <dbReference type="Pfam" id="PF05569"/>
    </source>
</evidence>
<dbReference type="AlphaFoldDB" id="A0A7K1GL27"/>
<feature type="transmembrane region" description="Helical" evidence="1">
    <location>
        <begin position="261"/>
        <end position="279"/>
    </location>
</feature>
<reference evidence="3 4" key="1">
    <citation type="journal article" date="2006" name="Int. J. Syst. Evol. Microbiol.">
        <title>Myroides pelagicus sp. nov., isolated from seawater in Thailand.</title>
        <authorList>
            <person name="Yoon J."/>
            <person name="Maneerat S."/>
            <person name="Kawai F."/>
            <person name="Yokota A."/>
        </authorList>
    </citation>
    <scope>NUCLEOTIDE SEQUENCE [LARGE SCALE GENOMIC DNA]</scope>
    <source>
        <strain evidence="3 4">SM1T</strain>
    </source>
</reference>
<evidence type="ECO:0000313" key="4">
    <source>
        <dbReference type="Proteomes" id="UP000488936"/>
    </source>
</evidence>
<dbReference type="OrthoDB" id="1522859at2"/>
<dbReference type="InterPro" id="IPR052173">
    <property type="entry name" value="Beta-lactam_resp_regulator"/>
</dbReference>
<dbReference type="InterPro" id="IPR008756">
    <property type="entry name" value="Peptidase_M56"/>
</dbReference>
<dbReference type="EMBL" id="WMJY01000010">
    <property type="protein sequence ID" value="MTH29551.1"/>
    <property type="molecule type" value="Genomic_DNA"/>
</dbReference>
<name>A0A7K1GL27_9FLAO</name>
<keyword evidence="1" id="KW-1133">Transmembrane helix</keyword>
<feature type="transmembrane region" description="Helical" evidence="1">
    <location>
        <begin position="90"/>
        <end position="114"/>
    </location>
</feature>
<dbReference type="PROSITE" id="PS00226">
    <property type="entry name" value="IF_ROD_1"/>
    <property type="match status" value="1"/>
</dbReference>
<keyword evidence="4" id="KW-1185">Reference proteome</keyword>
<proteinExistence type="predicted"/>